<dbReference type="SUPFAM" id="SSF53474">
    <property type="entry name" value="alpha/beta-Hydrolases"/>
    <property type="match status" value="1"/>
</dbReference>
<sequence length="882" mass="97707">MRRTTAARRHRPFTVRTGFALGMVAGTAILISGASLRAAEVRSPASGPAAQPTPASTGDKRPYSLDDMLQLERVNEAISDPTGRWLVWEQAPPYDSVRDYSGDDQYGTRGNRLMAIDTLNPHAAPIQLGEDDGADSRWLESFSPDGRYLAYHRTTAGAYSMGVYDFETGKTSNFDAAPYLRNFSGTPAVWVSPQAFVFPAFTAGHQPIEAMRRTTGKSLWRDWNTAWSGGLSVSEVESHATSRSERPLDGRLMKVDLATGTMSTLSNALYHSIAVSHDGRFVAALRQFAKVQSDPGVADLDWVTSRSKLEIIDLRTGAVMDPAPTKDVYPNTLQWAQDRNRLAFFGWTMGAGVRSGMFHDVDVARNSVRALPHRGLDLASERERGIFQKPERAVWIRDRLAVFARALADPAANPTFTYRGPALDNVANPPARADWYLLDASGRHDNLTQSLPVASALPIDSDGRSMAVLAGGRIWRVTPGRDATPLTNAADGPLELTTAQAYESYHPPYARFAQFMVRRREGFRVLSLDLANGRQTYADFPSRSSQLLAMSGASGQGLFVTTSEDGTLVQTRRSGEPTQDVTSINDNLKQIDQTHFTTLRYAMDTSLGRREITSCMILPSGYKPGKRYPVVVDIYPGVLGRCDEPISQQYNRLGSSSTLDWHLLAARGYIVLKPNTSHFLTNRPPNPMGGMPDAVDASLDALIAQGYADPHRIGLIGVSQGGYASLWLATQMRRFKAVVSLNGWSDMYSHRFDGIIHRRYYADRLPFKGESMRYEANGIDSDTGTGVSIWDNPDAYVRNSPLFNAREITAPVMLIHSDMDVFNMNQYDMMFTALYEQKKEARYLRYAGEGHTPSSPGNVRHMWGSIFEWFDRYLADPAKPLD</sequence>
<dbReference type="EMBL" id="JAINVV010000010">
    <property type="protein sequence ID" value="MBY8824911.1"/>
    <property type="molecule type" value="Genomic_DNA"/>
</dbReference>
<dbReference type="PANTHER" id="PTHR42776">
    <property type="entry name" value="SERINE PEPTIDASE S9 FAMILY MEMBER"/>
    <property type="match status" value="1"/>
</dbReference>
<evidence type="ECO:0000313" key="5">
    <source>
        <dbReference type="Proteomes" id="UP000706039"/>
    </source>
</evidence>
<dbReference type="SUPFAM" id="SSF75011">
    <property type="entry name" value="3-carboxy-cis,cis-mucoante lactonizing enzyme"/>
    <property type="match status" value="1"/>
</dbReference>
<feature type="region of interest" description="Disordered" evidence="2">
    <location>
        <begin position="42"/>
        <end position="63"/>
    </location>
</feature>
<keyword evidence="1" id="KW-0378">Hydrolase</keyword>
<accession>A0ABS7PUT7</accession>
<name>A0ABS7PUT7_9SPHN</name>
<evidence type="ECO:0000256" key="1">
    <source>
        <dbReference type="ARBA" id="ARBA00022801"/>
    </source>
</evidence>
<evidence type="ECO:0000259" key="3">
    <source>
        <dbReference type="Pfam" id="PF00326"/>
    </source>
</evidence>
<feature type="domain" description="Peptidase S9 prolyl oligopeptidase catalytic" evidence="3">
    <location>
        <begin position="698"/>
        <end position="875"/>
    </location>
</feature>
<comment type="caution">
    <text evidence="4">The sequence shown here is derived from an EMBL/GenBank/DDBJ whole genome shotgun (WGS) entry which is preliminary data.</text>
</comment>
<gene>
    <name evidence="4" type="ORF">K7G82_21585</name>
</gene>
<proteinExistence type="predicted"/>
<dbReference type="Gene3D" id="3.40.50.1820">
    <property type="entry name" value="alpha/beta hydrolase"/>
    <property type="match status" value="1"/>
</dbReference>
<dbReference type="Pfam" id="PF00326">
    <property type="entry name" value="Peptidase_S9"/>
    <property type="match status" value="1"/>
</dbReference>
<keyword evidence="5" id="KW-1185">Reference proteome</keyword>
<dbReference type="InterPro" id="IPR029058">
    <property type="entry name" value="AB_hydrolase_fold"/>
</dbReference>
<dbReference type="InterPro" id="IPR011042">
    <property type="entry name" value="6-blade_b-propeller_TolB-like"/>
</dbReference>
<dbReference type="PANTHER" id="PTHR42776:SF27">
    <property type="entry name" value="DIPEPTIDYL PEPTIDASE FAMILY MEMBER 6"/>
    <property type="match status" value="1"/>
</dbReference>
<reference evidence="4 5" key="1">
    <citation type="submission" date="2021-08" db="EMBL/GenBank/DDBJ databases">
        <authorList>
            <person name="Tuo L."/>
        </authorList>
    </citation>
    <scope>NUCLEOTIDE SEQUENCE [LARGE SCALE GENOMIC DNA]</scope>
    <source>
        <strain evidence="4 5">JCM 31229</strain>
    </source>
</reference>
<evidence type="ECO:0000256" key="2">
    <source>
        <dbReference type="SAM" id="MobiDB-lite"/>
    </source>
</evidence>
<organism evidence="4 5">
    <name type="scientific">Sphingomonas colocasiae</name>
    <dbReference type="NCBI Taxonomy" id="1848973"/>
    <lineage>
        <taxon>Bacteria</taxon>
        <taxon>Pseudomonadati</taxon>
        <taxon>Pseudomonadota</taxon>
        <taxon>Alphaproteobacteria</taxon>
        <taxon>Sphingomonadales</taxon>
        <taxon>Sphingomonadaceae</taxon>
        <taxon>Sphingomonas</taxon>
    </lineage>
</organism>
<dbReference type="InterPro" id="IPR001375">
    <property type="entry name" value="Peptidase_S9_cat"/>
</dbReference>
<dbReference type="Proteomes" id="UP000706039">
    <property type="component" value="Unassembled WGS sequence"/>
</dbReference>
<dbReference type="Gene3D" id="2.120.10.30">
    <property type="entry name" value="TolB, C-terminal domain"/>
    <property type="match status" value="1"/>
</dbReference>
<evidence type="ECO:0000313" key="4">
    <source>
        <dbReference type="EMBL" id="MBY8824911.1"/>
    </source>
</evidence>
<protein>
    <submittedName>
        <fullName evidence="4">Prolyl oligopeptidase family serine peptidase</fullName>
    </submittedName>
</protein>